<accession>A0A8B6ELE8</accession>
<sequence>MVVFSTIMVLVELVFLVICVQMFLLSHLSEIDQESYPGYFHWMTDTVASNFLTCMCPDGCEHNIPFRRDFAGNNVATCCVENAQPFWNISKSKKNTWRFTVETSK</sequence>
<proteinExistence type="predicted"/>
<name>A0A8B6ELE8_MYTGA</name>
<dbReference type="AlphaFoldDB" id="A0A8B6ELE8"/>
<comment type="caution">
    <text evidence="2">The sequence shown here is derived from an EMBL/GenBank/DDBJ whole genome shotgun (WGS) entry which is preliminary data.</text>
</comment>
<keyword evidence="1" id="KW-0472">Membrane</keyword>
<reference evidence="2" key="1">
    <citation type="submission" date="2018-11" db="EMBL/GenBank/DDBJ databases">
        <authorList>
            <person name="Alioto T."/>
            <person name="Alioto T."/>
        </authorList>
    </citation>
    <scope>NUCLEOTIDE SEQUENCE</scope>
</reference>
<dbReference type="Proteomes" id="UP000596742">
    <property type="component" value="Unassembled WGS sequence"/>
</dbReference>
<gene>
    <name evidence="2" type="ORF">MGAL_10B038495</name>
</gene>
<dbReference type="EMBL" id="UYJE01005353">
    <property type="protein sequence ID" value="VDI36656.1"/>
    <property type="molecule type" value="Genomic_DNA"/>
</dbReference>
<protein>
    <submittedName>
        <fullName evidence="2">Uncharacterized protein</fullName>
    </submittedName>
</protein>
<evidence type="ECO:0000256" key="1">
    <source>
        <dbReference type="SAM" id="Phobius"/>
    </source>
</evidence>
<keyword evidence="3" id="KW-1185">Reference proteome</keyword>
<keyword evidence="1" id="KW-1133">Transmembrane helix</keyword>
<evidence type="ECO:0000313" key="3">
    <source>
        <dbReference type="Proteomes" id="UP000596742"/>
    </source>
</evidence>
<keyword evidence="1" id="KW-0812">Transmembrane</keyword>
<feature type="transmembrane region" description="Helical" evidence="1">
    <location>
        <begin position="6"/>
        <end position="25"/>
    </location>
</feature>
<evidence type="ECO:0000313" key="2">
    <source>
        <dbReference type="EMBL" id="VDI36656.1"/>
    </source>
</evidence>
<organism evidence="2 3">
    <name type="scientific">Mytilus galloprovincialis</name>
    <name type="common">Mediterranean mussel</name>
    <dbReference type="NCBI Taxonomy" id="29158"/>
    <lineage>
        <taxon>Eukaryota</taxon>
        <taxon>Metazoa</taxon>
        <taxon>Spiralia</taxon>
        <taxon>Lophotrochozoa</taxon>
        <taxon>Mollusca</taxon>
        <taxon>Bivalvia</taxon>
        <taxon>Autobranchia</taxon>
        <taxon>Pteriomorphia</taxon>
        <taxon>Mytilida</taxon>
        <taxon>Mytiloidea</taxon>
        <taxon>Mytilidae</taxon>
        <taxon>Mytilinae</taxon>
        <taxon>Mytilus</taxon>
    </lineage>
</organism>